<dbReference type="SUPFAM" id="SSF69500">
    <property type="entry name" value="DTD-like"/>
    <property type="match status" value="1"/>
</dbReference>
<keyword evidence="4" id="KW-1185">Reference proteome</keyword>
<evidence type="ECO:0000256" key="1">
    <source>
        <dbReference type="ARBA" id="ARBA00009673"/>
    </source>
</evidence>
<dbReference type="InterPro" id="IPR023509">
    <property type="entry name" value="DTD-like_sf"/>
</dbReference>
<protein>
    <recommendedName>
        <fullName evidence="2">D-aminoacyl-tRNA deacylase</fullName>
        <shortName evidence="2">DTD</shortName>
        <ecNumber evidence="2">3.1.1.96</ecNumber>
    </recommendedName>
    <alternativeName>
        <fullName evidence="2">Gly-tRNA(Ala) deacylase</fullName>
        <ecNumber evidence="2">3.1.1.-</ecNumber>
    </alternativeName>
</protein>
<evidence type="ECO:0000313" key="4">
    <source>
        <dbReference type="Proteomes" id="UP001461341"/>
    </source>
</evidence>
<reference evidence="3 4" key="1">
    <citation type="submission" date="2023-03" db="EMBL/GenBank/DDBJ databases">
        <title>Novel Species.</title>
        <authorList>
            <person name="Ma S."/>
        </authorList>
    </citation>
    <scope>NUCLEOTIDE SEQUENCE [LARGE SCALE GENOMIC DNA]</scope>
    <source>
        <strain evidence="3 4">B11</strain>
    </source>
</reference>
<comment type="domain">
    <text evidence="2">A Gly-cisPro motif from one monomer fits into the active site of the other monomer to allow specific chiral rejection of L-amino acids.</text>
</comment>
<dbReference type="Gene3D" id="3.50.80.10">
    <property type="entry name" value="D-tyrosyl-tRNA(Tyr) deacylase"/>
    <property type="match status" value="1"/>
</dbReference>
<dbReference type="EC" id="3.1.1.96" evidence="2"/>
<accession>A0ABZ2YFV1</accession>
<dbReference type="Proteomes" id="UP001461341">
    <property type="component" value="Chromosome"/>
</dbReference>
<dbReference type="EC" id="3.1.1.-" evidence="2"/>
<comment type="function">
    <text evidence="2">An aminoacyl-tRNA editing enzyme that deacylates mischarged D-aminoacyl-tRNAs. Also deacylates mischarged glycyl-tRNA(Ala), protecting cells against glycine mischarging by AlaRS. Acts via tRNA-based rather than protein-based catalysis; rejects L-amino acids rather than detecting D-amino acids in the active site. By recycling D-aminoacyl-tRNA to D-amino acids and free tRNA molecules, this enzyme counteracts the toxicity associated with the formation of D-aminoacyl-tRNA entities in vivo and helps enforce protein L-homochirality.</text>
</comment>
<dbReference type="Pfam" id="PF02580">
    <property type="entry name" value="Tyr_Deacylase"/>
    <property type="match status" value="1"/>
</dbReference>
<comment type="catalytic activity">
    <reaction evidence="2">
        <text>glycyl-tRNA(Ala) + H2O = tRNA(Ala) + glycine + H(+)</text>
        <dbReference type="Rhea" id="RHEA:53744"/>
        <dbReference type="Rhea" id="RHEA-COMP:9657"/>
        <dbReference type="Rhea" id="RHEA-COMP:13640"/>
        <dbReference type="ChEBI" id="CHEBI:15377"/>
        <dbReference type="ChEBI" id="CHEBI:15378"/>
        <dbReference type="ChEBI" id="CHEBI:57305"/>
        <dbReference type="ChEBI" id="CHEBI:78442"/>
        <dbReference type="ChEBI" id="CHEBI:78522"/>
    </reaction>
</comment>
<comment type="subunit">
    <text evidence="2">Homodimer.</text>
</comment>
<dbReference type="InterPro" id="IPR003732">
    <property type="entry name" value="Daa-tRNA_deacyls_DTD"/>
</dbReference>
<evidence type="ECO:0000313" key="3">
    <source>
        <dbReference type="EMBL" id="WZL76744.1"/>
    </source>
</evidence>
<dbReference type="PANTHER" id="PTHR10472:SF5">
    <property type="entry name" value="D-AMINOACYL-TRNA DEACYLASE 1"/>
    <property type="match status" value="1"/>
</dbReference>
<dbReference type="CDD" id="cd00563">
    <property type="entry name" value="Dtyr_deacylase"/>
    <property type="match status" value="1"/>
</dbReference>
<organism evidence="3 4">
    <name type="scientific">Thermatribacter velox</name>
    <dbReference type="NCBI Taxonomy" id="3039681"/>
    <lineage>
        <taxon>Bacteria</taxon>
        <taxon>Pseudomonadati</taxon>
        <taxon>Atribacterota</taxon>
        <taxon>Atribacteria</taxon>
        <taxon>Atribacterales</taxon>
        <taxon>Thermatribacteraceae</taxon>
        <taxon>Thermatribacter</taxon>
    </lineage>
</organism>
<name>A0ABZ2YFV1_9BACT</name>
<dbReference type="GO" id="GO:0051499">
    <property type="term" value="F:D-aminoacyl-tRNA deacylase activity"/>
    <property type="evidence" value="ECO:0007669"/>
    <property type="project" value="UniProtKB-EC"/>
</dbReference>
<comment type="similarity">
    <text evidence="1 2">Belongs to the DTD family.</text>
</comment>
<comment type="catalytic activity">
    <reaction evidence="2">
        <text>a D-aminoacyl-tRNA + H2O = a tRNA + a D-alpha-amino acid + H(+)</text>
        <dbReference type="Rhea" id="RHEA:13953"/>
        <dbReference type="Rhea" id="RHEA-COMP:10123"/>
        <dbReference type="Rhea" id="RHEA-COMP:10124"/>
        <dbReference type="ChEBI" id="CHEBI:15377"/>
        <dbReference type="ChEBI" id="CHEBI:15378"/>
        <dbReference type="ChEBI" id="CHEBI:59871"/>
        <dbReference type="ChEBI" id="CHEBI:78442"/>
        <dbReference type="ChEBI" id="CHEBI:79333"/>
        <dbReference type="EC" id="3.1.1.96"/>
    </reaction>
</comment>
<keyword evidence="2" id="KW-0694">RNA-binding</keyword>
<keyword evidence="2 3" id="KW-0378">Hydrolase</keyword>
<dbReference type="HAMAP" id="MF_00518">
    <property type="entry name" value="Deacylase_Dtd"/>
    <property type="match status" value="1"/>
</dbReference>
<dbReference type="EMBL" id="CP121689">
    <property type="protein sequence ID" value="WZL76744.1"/>
    <property type="molecule type" value="Genomic_DNA"/>
</dbReference>
<comment type="subcellular location">
    <subcellularLocation>
        <location evidence="2">Cytoplasm</location>
    </subcellularLocation>
</comment>
<feature type="short sequence motif" description="Gly-cisPro motif, important for rejection of L-amino acids" evidence="2">
    <location>
        <begin position="137"/>
        <end position="138"/>
    </location>
</feature>
<keyword evidence="2" id="KW-0820">tRNA-binding</keyword>
<evidence type="ECO:0000256" key="2">
    <source>
        <dbReference type="HAMAP-Rule" id="MF_00518"/>
    </source>
</evidence>
<gene>
    <name evidence="2 3" type="primary">dtd</name>
    <name evidence="3" type="ORF">QBE54_03155</name>
</gene>
<dbReference type="PANTHER" id="PTHR10472">
    <property type="entry name" value="D-TYROSYL-TRNA TYR DEACYLASE"/>
    <property type="match status" value="1"/>
</dbReference>
<dbReference type="NCBIfam" id="TIGR00256">
    <property type="entry name" value="D-aminoacyl-tRNA deacylase"/>
    <property type="match status" value="1"/>
</dbReference>
<dbReference type="RefSeq" id="WP_369018908.1">
    <property type="nucleotide sequence ID" value="NZ_CP121689.1"/>
</dbReference>
<sequence>MRAVIQRVSWSQVVVDGKVVAQIGRGLLVLLGVGKEDNEKDVEFMLRKIPNLRIFEDEEGKMNRSLMEIGGELLLISQFTLYGNCRKGLRPSFEKAASPEQANQLYELLLKMLREQGVKVQNGVFGAHMQVSLCNDGPVTIILDSKERRKGEQ</sequence>
<keyword evidence="2" id="KW-0963">Cytoplasm</keyword>
<proteinExistence type="inferred from homology"/>